<keyword evidence="1 2" id="KW-0808">Transferase</keyword>
<dbReference type="GO" id="GO:0016740">
    <property type="term" value="F:transferase activity"/>
    <property type="evidence" value="ECO:0007669"/>
    <property type="project" value="UniProtKB-KW"/>
</dbReference>
<dbReference type="Gene3D" id="3.40.50.10540">
    <property type="entry name" value="Crotonobetainyl-coa:carnitine coa-transferase, domain 1"/>
    <property type="match status" value="1"/>
</dbReference>
<organism evidence="2 3">
    <name type="scientific">Candidatus Marimicrobium litorale</name>
    <dbReference type="NCBI Taxonomy" id="2518991"/>
    <lineage>
        <taxon>Bacteria</taxon>
        <taxon>Pseudomonadati</taxon>
        <taxon>Pseudomonadota</taxon>
        <taxon>Gammaproteobacteria</taxon>
        <taxon>Cellvibrionales</taxon>
        <taxon>Halieaceae</taxon>
        <taxon>Marimicrobium</taxon>
    </lineage>
</organism>
<evidence type="ECO:0000313" key="2">
    <source>
        <dbReference type="EMBL" id="MCX2975941.1"/>
    </source>
</evidence>
<gene>
    <name evidence="2" type="ORF">EYC82_01050</name>
</gene>
<dbReference type="Pfam" id="PF02515">
    <property type="entry name" value="CoA_transf_3"/>
    <property type="match status" value="1"/>
</dbReference>
<sequence>MKPLRNVVILDLSKVFAGPFCSQQLSDLGAKVIKIEPIDTGDDTRTWEPKREGQSSPFLAFNRNKRSLAVDIKSPEGLDIIHTLTKQADVVIQSFKASTAKKLQIDYNSLSALNEKLIYCEITGYGSGGPLSDLPGYDVMLQAFAGIISTIGEPDGPHTRVSYAAVDLGTGMFGASSILAALLERSQSGNGVHVELSLLDTAISLMSYLAQNYLTTGEPPRKTGWANTAIVPYQAFRAADGDIMVGVGNDSQWQQMCRAFNREEWINDPRLKTNADRVRNYFVTAELVQEELFKESISCWLERLGNAGIPCAPIYSFDETVAHPHTVARGQIVNTNHPTLGDLPLVGFPAMFNNEPRSVESPPPLHGQHSIEILEEAGYSTGAIMELIERNLVYQGDSAS</sequence>
<dbReference type="EMBL" id="SHNO01000001">
    <property type="protein sequence ID" value="MCX2975941.1"/>
    <property type="molecule type" value="Genomic_DNA"/>
</dbReference>
<protein>
    <submittedName>
        <fullName evidence="2">CoA transferase</fullName>
    </submittedName>
</protein>
<dbReference type="RefSeq" id="WP_279247699.1">
    <property type="nucleotide sequence ID" value="NZ_SHNO01000001.1"/>
</dbReference>
<dbReference type="SUPFAM" id="SSF89796">
    <property type="entry name" value="CoA-transferase family III (CaiB/BaiF)"/>
    <property type="match status" value="1"/>
</dbReference>
<name>A0ABT3T104_9GAMM</name>
<dbReference type="InterPro" id="IPR023606">
    <property type="entry name" value="CoA-Trfase_III_dom_1_sf"/>
</dbReference>
<evidence type="ECO:0000256" key="1">
    <source>
        <dbReference type="ARBA" id="ARBA00022679"/>
    </source>
</evidence>
<proteinExistence type="predicted"/>
<keyword evidence="3" id="KW-1185">Reference proteome</keyword>
<comment type="caution">
    <text evidence="2">The sequence shown here is derived from an EMBL/GenBank/DDBJ whole genome shotgun (WGS) entry which is preliminary data.</text>
</comment>
<accession>A0ABT3T104</accession>
<dbReference type="Proteomes" id="UP001143304">
    <property type="component" value="Unassembled WGS sequence"/>
</dbReference>
<dbReference type="InterPro" id="IPR003673">
    <property type="entry name" value="CoA-Trfase_fam_III"/>
</dbReference>
<evidence type="ECO:0000313" key="3">
    <source>
        <dbReference type="Proteomes" id="UP001143304"/>
    </source>
</evidence>
<dbReference type="PANTHER" id="PTHR48207">
    <property type="entry name" value="SUCCINATE--HYDROXYMETHYLGLUTARATE COA-TRANSFERASE"/>
    <property type="match status" value="1"/>
</dbReference>
<dbReference type="InterPro" id="IPR050483">
    <property type="entry name" value="CoA-transferase_III_domain"/>
</dbReference>
<dbReference type="InterPro" id="IPR044855">
    <property type="entry name" value="CoA-Trfase_III_dom3_sf"/>
</dbReference>
<reference evidence="2" key="1">
    <citation type="submission" date="2019-02" db="EMBL/GenBank/DDBJ databases">
        <authorList>
            <person name="Li S.-H."/>
        </authorList>
    </citation>
    <scope>NUCLEOTIDE SEQUENCE</scope>
    <source>
        <strain evidence="2">IMCC11814</strain>
    </source>
</reference>
<dbReference type="Gene3D" id="3.30.1540.10">
    <property type="entry name" value="formyl-coa transferase, domain 3"/>
    <property type="match status" value="1"/>
</dbReference>
<dbReference type="PANTHER" id="PTHR48207:SF3">
    <property type="entry name" value="SUCCINATE--HYDROXYMETHYLGLUTARATE COA-TRANSFERASE"/>
    <property type="match status" value="1"/>
</dbReference>